<reference evidence="2" key="1">
    <citation type="submission" date="2020-08" db="EMBL/GenBank/DDBJ databases">
        <title>Multicomponent nature underlies the extraordinary mechanical properties of spider dragline silk.</title>
        <authorList>
            <person name="Kono N."/>
            <person name="Nakamura H."/>
            <person name="Mori M."/>
            <person name="Yoshida Y."/>
            <person name="Ohtoshi R."/>
            <person name="Malay A.D."/>
            <person name="Moran D.A.P."/>
            <person name="Tomita M."/>
            <person name="Numata K."/>
            <person name="Arakawa K."/>
        </authorList>
    </citation>
    <scope>NUCLEOTIDE SEQUENCE</scope>
</reference>
<accession>A0A8X6WEY6</accession>
<feature type="region of interest" description="Disordered" evidence="1">
    <location>
        <begin position="1"/>
        <end position="21"/>
    </location>
</feature>
<evidence type="ECO:0000313" key="3">
    <source>
        <dbReference type="Proteomes" id="UP000887159"/>
    </source>
</evidence>
<organism evidence="2 3">
    <name type="scientific">Trichonephila clavipes</name>
    <name type="common">Golden silk orbweaver</name>
    <name type="synonym">Nephila clavipes</name>
    <dbReference type="NCBI Taxonomy" id="2585209"/>
    <lineage>
        <taxon>Eukaryota</taxon>
        <taxon>Metazoa</taxon>
        <taxon>Ecdysozoa</taxon>
        <taxon>Arthropoda</taxon>
        <taxon>Chelicerata</taxon>
        <taxon>Arachnida</taxon>
        <taxon>Araneae</taxon>
        <taxon>Araneomorphae</taxon>
        <taxon>Entelegynae</taxon>
        <taxon>Araneoidea</taxon>
        <taxon>Nephilidae</taxon>
        <taxon>Trichonephila</taxon>
    </lineage>
</organism>
<evidence type="ECO:0000313" key="2">
    <source>
        <dbReference type="EMBL" id="GFY33624.1"/>
    </source>
</evidence>
<protein>
    <submittedName>
        <fullName evidence="2">Uncharacterized protein</fullName>
    </submittedName>
</protein>
<name>A0A8X6WEY6_TRICX</name>
<sequence>MCASNDDQRGASIKRNDTKDHDSWMSVSEVCNSESRISSLSWASADTSSRIVRTQLEAGFVAKYYTSSVSMIPT</sequence>
<dbReference type="EMBL" id="BMAU01021418">
    <property type="protein sequence ID" value="GFY33624.1"/>
    <property type="molecule type" value="Genomic_DNA"/>
</dbReference>
<gene>
    <name evidence="2" type="ORF">TNCV_4593361</name>
</gene>
<comment type="caution">
    <text evidence="2">The sequence shown here is derived from an EMBL/GenBank/DDBJ whole genome shotgun (WGS) entry which is preliminary data.</text>
</comment>
<keyword evidence="3" id="KW-1185">Reference proteome</keyword>
<dbReference type="AlphaFoldDB" id="A0A8X6WEY6"/>
<proteinExistence type="predicted"/>
<evidence type="ECO:0000256" key="1">
    <source>
        <dbReference type="SAM" id="MobiDB-lite"/>
    </source>
</evidence>
<dbReference type="Proteomes" id="UP000887159">
    <property type="component" value="Unassembled WGS sequence"/>
</dbReference>